<protein>
    <submittedName>
        <fullName evidence="2">Uncharacterized protein</fullName>
    </submittedName>
</protein>
<feature type="region of interest" description="Disordered" evidence="1">
    <location>
        <begin position="1"/>
        <end position="23"/>
    </location>
</feature>
<reference evidence="2" key="1">
    <citation type="submission" date="2019-06" db="EMBL/GenBank/DDBJ databases">
        <authorList>
            <person name="Le Quere A."/>
            <person name="Colella S."/>
        </authorList>
    </citation>
    <scope>NUCLEOTIDE SEQUENCE</scope>
    <source>
        <strain evidence="2">EmedicaeMD41</strain>
    </source>
</reference>
<gene>
    <name evidence="2" type="ORF">EMEDMD4_1060036</name>
</gene>
<evidence type="ECO:0000313" key="2">
    <source>
        <dbReference type="EMBL" id="VTZ59354.1"/>
    </source>
</evidence>
<name>A0A508WPJ6_9HYPH</name>
<dbReference type="EMBL" id="CABFNB010000009">
    <property type="protein sequence ID" value="VTZ59354.1"/>
    <property type="molecule type" value="Genomic_DNA"/>
</dbReference>
<dbReference type="Proteomes" id="UP000507954">
    <property type="component" value="Unassembled WGS sequence"/>
</dbReference>
<proteinExistence type="predicted"/>
<evidence type="ECO:0000256" key="1">
    <source>
        <dbReference type="SAM" id="MobiDB-lite"/>
    </source>
</evidence>
<accession>A0A508WPJ6</accession>
<sequence length="57" mass="6591">MPRLKRSPTIRIASRRHGARLGSKHTSILDLENAHHLLHHVRARPQTSHRSNSRQTI</sequence>
<dbReference type="AlphaFoldDB" id="A0A508WPJ6"/>
<organism evidence="2">
    <name type="scientific">Sinorhizobium medicae</name>
    <dbReference type="NCBI Taxonomy" id="110321"/>
    <lineage>
        <taxon>Bacteria</taxon>
        <taxon>Pseudomonadati</taxon>
        <taxon>Pseudomonadota</taxon>
        <taxon>Alphaproteobacteria</taxon>
        <taxon>Hyphomicrobiales</taxon>
        <taxon>Rhizobiaceae</taxon>
        <taxon>Sinorhizobium/Ensifer group</taxon>
        <taxon>Sinorhizobium</taxon>
    </lineage>
</organism>